<dbReference type="AlphaFoldDB" id="A0A813BEQ9"/>
<dbReference type="Proteomes" id="UP000601435">
    <property type="component" value="Unassembled WGS sequence"/>
</dbReference>
<name>A0A813BEQ9_9DINO</name>
<protein>
    <submittedName>
        <fullName evidence="2">Uncharacterized protein</fullName>
    </submittedName>
</protein>
<proteinExistence type="predicted"/>
<comment type="caution">
    <text evidence="2">The sequence shown here is derived from an EMBL/GenBank/DDBJ whole genome shotgun (WGS) entry which is preliminary data.</text>
</comment>
<organism evidence="2 3">
    <name type="scientific">Symbiodinium necroappetens</name>
    <dbReference type="NCBI Taxonomy" id="1628268"/>
    <lineage>
        <taxon>Eukaryota</taxon>
        <taxon>Sar</taxon>
        <taxon>Alveolata</taxon>
        <taxon>Dinophyceae</taxon>
        <taxon>Suessiales</taxon>
        <taxon>Symbiodiniaceae</taxon>
        <taxon>Symbiodinium</taxon>
    </lineage>
</organism>
<keyword evidence="1" id="KW-1133">Transmembrane helix</keyword>
<reference evidence="2" key="1">
    <citation type="submission" date="2021-02" db="EMBL/GenBank/DDBJ databases">
        <authorList>
            <person name="Dougan E. K."/>
            <person name="Rhodes N."/>
            <person name="Thang M."/>
            <person name="Chan C."/>
        </authorList>
    </citation>
    <scope>NUCLEOTIDE SEQUENCE</scope>
</reference>
<evidence type="ECO:0000256" key="1">
    <source>
        <dbReference type="SAM" id="Phobius"/>
    </source>
</evidence>
<sequence>MDYVGHGRGDFDKEKVTVSSGVRFRSICAVLLCFLLFLILGLLLYLFWPFNFFQTGADEMDPCMTGTVGAMTVMQREACCAQGNVAFCATTTKAPVIIHD</sequence>
<gene>
    <name evidence="2" type="ORF">SNEC2469_LOCUS30162</name>
</gene>
<dbReference type="EMBL" id="CAJNJA010069637">
    <property type="protein sequence ID" value="CAE7898443.1"/>
    <property type="molecule type" value="Genomic_DNA"/>
</dbReference>
<keyword evidence="1" id="KW-0812">Transmembrane</keyword>
<dbReference type="OrthoDB" id="435003at2759"/>
<feature type="transmembrane region" description="Helical" evidence="1">
    <location>
        <begin position="27"/>
        <end position="48"/>
    </location>
</feature>
<accession>A0A813BEQ9</accession>
<keyword evidence="3" id="KW-1185">Reference proteome</keyword>
<keyword evidence="1" id="KW-0472">Membrane</keyword>
<evidence type="ECO:0000313" key="2">
    <source>
        <dbReference type="EMBL" id="CAE7898443.1"/>
    </source>
</evidence>
<evidence type="ECO:0000313" key="3">
    <source>
        <dbReference type="Proteomes" id="UP000601435"/>
    </source>
</evidence>
<feature type="non-terminal residue" evidence="2">
    <location>
        <position position="1"/>
    </location>
</feature>